<dbReference type="AlphaFoldDB" id="A0A1H0KU92"/>
<dbReference type="PANTHER" id="PTHR44656">
    <property type="entry name" value="DEHYDROGENASE/REDUCTASE SDR FAMILY MEMBER 12"/>
    <property type="match status" value="1"/>
</dbReference>
<proteinExistence type="predicted"/>
<dbReference type="InterPro" id="IPR036291">
    <property type="entry name" value="NAD(P)-bd_dom_sf"/>
</dbReference>
<dbReference type="RefSeq" id="WP_090481576.1">
    <property type="nucleotide sequence ID" value="NZ_LT629710.1"/>
</dbReference>
<dbReference type="PANTHER" id="PTHR44656:SF7">
    <property type="entry name" value="DEHYDROGENASE_REDUCTASE SDR FAMILY MEMBER 12"/>
    <property type="match status" value="1"/>
</dbReference>
<dbReference type="EMBL" id="LT629710">
    <property type="protein sequence ID" value="SDO59356.1"/>
    <property type="molecule type" value="Genomic_DNA"/>
</dbReference>
<gene>
    <name evidence="1" type="ORF">SAMN04515671_1428</name>
</gene>
<keyword evidence="2" id="KW-1185">Reference proteome</keyword>
<sequence length="325" mass="34841">MTIHGALDELLDVMVIPGYSSIGPALRKHWWPGDPRPFTGHPDIVVTGGGSGLGEAAALGLARLGARVHLVGRKAARLQAAADRMVTAVPDAQVITHEADISDLDSVASLAAELERSVPSLHALIHCAGLIPPERTLSAQGHELTFATHVLGPFALTVRLRTLLRADGDGRVIWVSSGGMYSSPLVSDLEFASGDYKGVRAYARTKRMQVSIAAMLGAAFDRDGDPVVHSMHPGWADTPGVTDSIPGFAKLVRPILRTAEQGADTIVWLSAAGEPATTTGQFFSDRRVRPTYYLRWKHDRPAVRRRLWLACEDALVASGFGEPII</sequence>
<accession>A0A1H0KU92</accession>
<evidence type="ECO:0000313" key="1">
    <source>
        <dbReference type="EMBL" id="SDO59356.1"/>
    </source>
</evidence>
<evidence type="ECO:0000313" key="2">
    <source>
        <dbReference type="Proteomes" id="UP000198741"/>
    </source>
</evidence>
<dbReference type="Gene3D" id="3.40.50.720">
    <property type="entry name" value="NAD(P)-binding Rossmann-like Domain"/>
    <property type="match status" value="1"/>
</dbReference>
<reference evidence="1 2" key="1">
    <citation type="submission" date="2016-10" db="EMBL/GenBank/DDBJ databases">
        <authorList>
            <person name="de Groot N.N."/>
        </authorList>
    </citation>
    <scope>NUCLEOTIDE SEQUENCE [LARGE SCALE GENOMIC DNA]</scope>
    <source>
        <strain evidence="2">P4-7,KCTC 19426,CECT 7604</strain>
    </source>
</reference>
<name>A0A1H0KU92_9ACTN</name>
<dbReference type="SUPFAM" id="SSF51735">
    <property type="entry name" value="NAD(P)-binding Rossmann-fold domains"/>
    <property type="match status" value="1"/>
</dbReference>
<dbReference type="OrthoDB" id="3772961at2"/>
<dbReference type="InterPro" id="IPR052992">
    <property type="entry name" value="SDR_member_12"/>
</dbReference>
<dbReference type="InterPro" id="IPR002347">
    <property type="entry name" value="SDR_fam"/>
</dbReference>
<dbReference type="STRING" id="1090615.SAMN04515671_1428"/>
<organism evidence="1 2">
    <name type="scientific">Nakamurella panacisegetis</name>
    <dbReference type="NCBI Taxonomy" id="1090615"/>
    <lineage>
        <taxon>Bacteria</taxon>
        <taxon>Bacillati</taxon>
        <taxon>Actinomycetota</taxon>
        <taxon>Actinomycetes</taxon>
        <taxon>Nakamurellales</taxon>
        <taxon>Nakamurellaceae</taxon>
        <taxon>Nakamurella</taxon>
    </lineage>
</organism>
<dbReference type="Proteomes" id="UP000198741">
    <property type="component" value="Chromosome I"/>
</dbReference>
<dbReference type="Pfam" id="PF00106">
    <property type="entry name" value="adh_short"/>
    <property type="match status" value="1"/>
</dbReference>
<protein>
    <submittedName>
        <fullName evidence="1">NAD(P)-dependent dehydrogenase, short-chain alcohol dehydrogenase family</fullName>
    </submittedName>
</protein>